<dbReference type="EMBL" id="CAJJDM010000160">
    <property type="protein sequence ID" value="CAD8113337.1"/>
    <property type="molecule type" value="Genomic_DNA"/>
</dbReference>
<keyword evidence="2" id="KW-1185">Reference proteome</keyword>
<gene>
    <name evidence="1" type="ORF">PPRIM_AZ9-3.1.T1550009</name>
</gene>
<proteinExistence type="predicted"/>
<dbReference type="AlphaFoldDB" id="A0A8S1QEY1"/>
<evidence type="ECO:0000313" key="2">
    <source>
        <dbReference type="Proteomes" id="UP000688137"/>
    </source>
</evidence>
<sequence length="288" mass="34195">MGLISIPRTKMFKNVVASLVNECIYQLNTILLKFQPQLVMKNSESQDSESQESKKECKQEKGNGFYISIIIFDPKYMYKFKIFIFFVFLILQQGQGRWVKRFYNIHKKTLPFVRNIGKIYIQDSLKNKIPEMQNVANQMKLQNMNIKSQLGNNEVQSYLTEINLWLCVQKNSIILKNLHQISRKTQQKFKGRKSSKIPHCLNRNSKSVKLGFIIKKNIKFIKQNYNRIKQFRESAKNLLVFFSKIQLSYIFQNKYEVLQVFLLISRNSYTIQNNNFDTSKQQKIQQLE</sequence>
<protein>
    <submittedName>
        <fullName evidence="1">Uncharacterized protein</fullName>
    </submittedName>
</protein>
<organism evidence="1 2">
    <name type="scientific">Paramecium primaurelia</name>
    <dbReference type="NCBI Taxonomy" id="5886"/>
    <lineage>
        <taxon>Eukaryota</taxon>
        <taxon>Sar</taxon>
        <taxon>Alveolata</taxon>
        <taxon>Ciliophora</taxon>
        <taxon>Intramacronucleata</taxon>
        <taxon>Oligohymenophorea</taxon>
        <taxon>Peniculida</taxon>
        <taxon>Parameciidae</taxon>
        <taxon>Paramecium</taxon>
    </lineage>
</organism>
<name>A0A8S1QEY1_PARPR</name>
<comment type="caution">
    <text evidence="1">The sequence shown here is derived from an EMBL/GenBank/DDBJ whole genome shotgun (WGS) entry which is preliminary data.</text>
</comment>
<dbReference type="Proteomes" id="UP000688137">
    <property type="component" value="Unassembled WGS sequence"/>
</dbReference>
<evidence type="ECO:0000313" key="1">
    <source>
        <dbReference type="EMBL" id="CAD8113337.1"/>
    </source>
</evidence>
<reference evidence="1" key="1">
    <citation type="submission" date="2021-01" db="EMBL/GenBank/DDBJ databases">
        <authorList>
            <consortium name="Genoscope - CEA"/>
            <person name="William W."/>
        </authorList>
    </citation>
    <scope>NUCLEOTIDE SEQUENCE</scope>
</reference>
<accession>A0A8S1QEY1</accession>